<gene>
    <name evidence="1" type="ORF">POCTA_138.1.T0470038</name>
</gene>
<comment type="caution">
    <text evidence="1">The sequence shown here is derived from an EMBL/GenBank/DDBJ whole genome shotgun (WGS) entry which is preliminary data.</text>
</comment>
<evidence type="ECO:0000313" key="1">
    <source>
        <dbReference type="EMBL" id="CAD8165625.1"/>
    </source>
</evidence>
<dbReference type="Proteomes" id="UP000683925">
    <property type="component" value="Unassembled WGS sequence"/>
</dbReference>
<accession>A0A8S1UM74</accession>
<dbReference type="AlphaFoldDB" id="A0A8S1UM74"/>
<keyword evidence="2" id="KW-1185">Reference proteome</keyword>
<organism evidence="1 2">
    <name type="scientific">Paramecium octaurelia</name>
    <dbReference type="NCBI Taxonomy" id="43137"/>
    <lineage>
        <taxon>Eukaryota</taxon>
        <taxon>Sar</taxon>
        <taxon>Alveolata</taxon>
        <taxon>Ciliophora</taxon>
        <taxon>Intramacronucleata</taxon>
        <taxon>Oligohymenophorea</taxon>
        <taxon>Peniculida</taxon>
        <taxon>Parameciidae</taxon>
        <taxon>Paramecium</taxon>
    </lineage>
</organism>
<reference evidence="1" key="1">
    <citation type="submission" date="2021-01" db="EMBL/GenBank/DDBJ databases">
        <authorList>
            <consortium name="Genoscope - CEA"/>
            <person name="William W."/>
        </authorList>
    </citation>
    <scope>NUCLEOTIDE SEQUENCE</scope>
</reference>
<evidence type="ECO:0000313" key="2">
    <source>
        <dbReference type="Proteomes" id="UP000683925"/>
    </source>
</evidence>
<proteinExistence type="predicted"/>
<protein>
    <submittedName>
        <fullName evidence="1">Uncharacterized protein</fullName>
    </submittedName>
</protein>
<sequence length="144" mass="17485">MKHTYNEFKINAITLKKFLLNFNQVPNQLLEQAILFKFVVPIHRILKVLYLFRIQSHHNSSFKLDNLGIRILLDRNSYIQNKITNQQRSYPFIKENDYFMLLRQFENHQCILVLTQSCKTLRMNLRNPCYQNLKLQNEYKSQFD</sequence>
<dbReference type="EMBL" id="CAJJDP010000047">
    <property type="protein sequence ID" value="CAD8165625.1"/>
    <property type="molecule type" value="Genomic_DNA"/>
</dbReference>
<name>A0A8S1UM74_PAROT</name>